<protein>
    <submittedName>
        <fullName evidence="2">GIY-YIG nuclease family protein</fullName>
    </submittedName>
</protein>
<organism evidence="2 3">
    <name type="scientific">Allocoprobacillus halotolerans</name>
    <dbReference type="NCBI Taxonomy" id="2944914"/>
    <lineage>
        <taxon>Bacteria</taxon>
        <taxon>Bacillati</taxon>
        <taxon>Bacillota</taxon>
        <taxon>Erysipelotrichia</taxon>
        <taxon>Erysipelotrichales</taxon>
        <taxon>Erysipelotrichaceae</taxon>
        <taxon>Allocoprobacillus</taxon>
    </lineage>
</organism>
<dbReference type="Proteomes" id="UP001060112">
    <property type="component" value="Chromosome"/>
</dbReference>
<name>A0ABY5I378_9FIRM</name>
<sequence>MESFSEKSLQALGDYYVYGLIDPRNNEIFYIGKGSGNRVFEYGKESLLSPNREKLKLKIISQIKEMHLEVKKLIIISNLSESELLRLKLL</sequence>
<evidence type="ECO:0000259" key="1">
    <source>
        <dbReference type="PROSITE" id="PS50164"/>
    </source>
</evidence>
<feature type="domain" description="GIY-YIG" evidence="1">
    <location>
        <begin position="13"/>
        <end position="90"/>
    </location>
</feature>
<gene>
    <name evidence="2" type="ORF">NMU03_12220</name>
</gene>
<proteinExistence type="predicted"/>
<dbReference type="Pfam" id="PF22945">
    <property type="entry name" value="LEM-3_GIY-YIG"/>
    <property type="match status" value="1"/>
</dbReference>
<evidence type="ECO:0000313" key="3">
    <source>
        <dbReference type="Proteomes" id="UP001060112"/>
    </source>
</evidence>
<dbReference type="PROSITE" id="PS50164">
    <property type="entry name" value="GIY_YIG"/>
    <property type="match status" value="1"/>
</dbReference>
<dbReference type="CDD" id="cd10440">
    <property type="entry name" value="GIY-YIG_COG3680"/>
    <property type="match status" value="1"/>
</dbReference>
<dbReference type="RefSeq" id="WP_290138723.1">
    <property type="nucleotide sequence ID" value="NZ_CP101620.1"/>
</dbReference>
<dbReference type="EMBL" id="CP101620">
    <property type="protein sequence ID" value="UTY38415.1"/>
    <property type="molecule type" value="Genomic_DNA"/>
</dbReference>
<keyword evidence="3" id="KW-1185">Reference proteome</keyword>
<evidence type="ECO:0000313" key="2">
    <source>
        <dbReference type="EMBL" id="UTY38415.1"/>
    </source>
</evidence>
<dbReference type="InterPro" id="IPR000305">
    <property type="entry name" value="GIY-YIG_endonuc"/>
</dbReference>
<reference evidence="2" key="1">
    <citation type="submission" date="2022-07" db="EMBL/GenBank/DDBJ databases">
        <title>Faecal culturing of patients with breast cancer.</title>
        <authorList>
            <person name="Teng N.M.Y."/>
            <person name="Kiu R."/>
            <person name="Evans R."/>
            <person name="Baker D.J."/>
            <person name="Zenner C."/>
            <person name="Robinson S.D."/>
            <person name="Hall L.J."/>
        </authorList>
    </citation>
    <scope>NUCLEOTIDE SEQUENCE</scope>
    <source>
        <strain evidence="2">LH1062</strain>
    </source>
</reference>
<accession>A0ABY5I378</accession>